<organism evidence="2 3">
    <name type="scientific">Methylobacillus rhizosphaerae</name>
    <dbReference type="NCBI Taxonomy" id="551994"/>
    <lineage>
        <taxon>Bacteria</taxon>
        <taxon>Pseudomonadati</taxon>
        <taxon>Pseudomonadota</taxon>
        <taxon>Betaproteobacteria</taxon>
        <taxon>Nitrosomonadales</taxon>
        <taxon>Methylophilaceae</taxon>
        <taxon>Methylobacillus</taxon>
    </lineage>
</organism>
<evidence type="ECO:0000313" key="2">
    <source>
        <dbReference type="EMBL" id="SNR88916.1"/>
    </source>
</evidence>
<name>A0A238ZZQ5_9PROT</name>
<evidence type="ECO:0000313" key="3">
    <source>
        <dbReference type="Proteomes" id="UP000198305"/>
    </source>
</evidence>
<gene>
    <name evidence="2" type="ORF">SAMN05192560_1601</name>
</gene>
<accession>A0A238ZZQ5</accession>
<sequence length="176" mass="20211">MTTLTSFEWAAWVQAIGSIVAIFAAISISAWQNHIDNSRRTMEQRGYSKRLMSVTHKIAYDIYLTLHNIEQLRSNPLKNETRQMRDFNRSKLSRLEKALQAIPLHNLGTITAIEQVMIIFSQLETANTLLAPEPADMKHHIDHVPCSEIYGRSWRPIVEACRVASYTLRGEILNYT</sequence>
<dbReference type="OrthoDB" id="9130069at2"/>
<evidence type="ECO:0000256" key="1">
    <source>
        <dbReference type="SAM" id="Phobius"/>
    </source>
</evidence>
<dbReference type="RefSeq" id="WP_089375700.1">
    <property type="nucleotide sequence ID" value="NZ_FZOA01000006.1"/>
</dbReference>
<feature type="transmembrane region" description="Helical" evidence="1">
    <location>
        <begin position="12"/>
        <end position="31"/>
    </location>
</feature>
<keyword evidence="1" id="KW-0812">Transmembrane</keyword>
<dbReference type="AlphaFoldDB" id="A0A238ZZQ5"/>
<dbReference type="Proteomes" id="UP000198305">
    <property type="component" value="Unassembled WGS sequence"/>
</dbReference>
<reference evidence="3" key="1">
    <citation type="submission" date="2017-06" db="EMBL/GenBank/DDBJ databases">
        <authorList>
            <person name="Varghese N."/>
            <person name="Submissions S."/>
        </authorList>
    </citation>
    <scope>NUCLEOTIDE SEQUENCE [LARGE SCALE GENOMIC DNA]</scope>
    <source>
        <strain evidence="3">Ca-68</strain>
    </source>
</reference>
<keyword evidence="1" id="KW-0472">Membrane</keyword>
<keyword evidence="3" id="KW-1185">Reference proteome</keyword>
<proteinExistence type="predicted"/>
<dbReference type="EMBL" id="FZOA01000006">
    <property type="protein sequence ID" value="SNR88916.1"/>
    <property type="molecule type" value="Genomic_DNA"/>
</dbReference>
<protein>
    <submittedName>
        <fullName evidence="2">Uncharacterized protein</fullName>
    </submittedName>
</protein>
<keyword evidence="1" id="KW-1133">Transmembrane helix</keyword>